<protein>
    <submittedName>
        <fullName evidence="2">Uncharacterized protein</fullName>
    </submittedName>
</protein>
<organism evidence="2 3">
    <name type="scientific">Embleya hyalina</name>
    <dbReference type="NCBI Taxonomy" id="516124"/>
    <lineage>
        <taxon>Bacteria</taxon>
        <taxon>Bacillati</taxon>
        <taxon>Actinomycetota</taxon>
        <taxon>Actinomycetes</taxon>
        <taxon>Kitasatosporales</taxon>
        <taxon>Streptomycetaceae</taxon>
        <taxon>Embleya</taxon>
    </lineage>
</organism>
<feature type="region of interest" description="Disordered" evidence="1">
    <location>
        <begin position="223"/>
        <end position="259"/>
    </location>
</feature>
<keyword evidence="3" id="KW-1185">Reference proteome</keyword>
<feature type="region of interest" description="Disordered" evidence="1">
    <location>
        <begin position="1"/>
        <end position="20"/>
    </location>
</feature>
<feature type="region of interest" description="Disordered" evidence="1">
    <location>
        <begin position="301"/>
        <end position="326"/>
    </location>
</feature>
<feature type="region of interest" description="Disordered" evidence="1">
    <location>
        <begin position="406"/>
        <end position="433"/>
    </location>
</feature>
<gene>
    <name evidence="2" type="ORF">EHYA_02378</name>
</gene>
<evidence type="ECO:0000313" key="3">
    <source>
        <dbReference type="Proteomes" id="UP000286931"/>
    </source>
</evidence>
<feature type="compositionally biased region" description="Basic residues" evidence="1">
    <location>
        <begin position="110"/>
        <end position="125"/>
    </location>
</feature>
<dbReference type="EMBL" id="BIFH01000016">
    <property type="protein sequence ID" value="GCD94709.1"/>
    <property type="molecule type" value="Genomic_DNA"/>
</dbReference>
<name>A0A401YJK6_9ACTN</name>
<proteinExistence type="predicted"/>
<feature type="compositionally biased region" description="Low complexity" evidence="1">
    <location>
        <begin position="70"/>
        <end position="86"/>
    </location>
</feature>
<dbReference type="AlphaFoldDB" id="A0A401YJK6"/>
<dbReference type="Proteomes" id="UP000286931">
    <property type="component" value="Unassembled WGS sequence"/>
</dbReference>
<evidence type="ECO:0000313" key="2">
    <source>
        <dbReference type="EMBL" id="GCD94709.1"/>
    </source>
</evidence>
<feature type="region of interest" description="Disordered" evidence="1">
    <location>
        <begin position="56"/>
        <end position="169"/>
    </location>
</feature>
<evidence type="ECO:0000256" key="1">
    <source>
        <dbReference type="SAM" id="MobiDB-lite"/>
    </source>
</evidence>
<accession>A0A401YJK6</accession>
<comment type="caution">
    <text evidence="2">The sequence shown here is derived from an EMBL/GenBank/DDBJ whole genome shotgun (WGS) entry which is preliminary data.</text>
</comment>
<feature type="compositionally biased region" description="Basic and acidic residues" evidence="1">
    <location>
        <begin position="132"/>
        <end position="148"/>
    </location>
</feature>
<sequence length="489" mass="52346">MGRLGLVRSDPAHPTSPHLDNGVLVEVFPTITRSIRREPSPGDAPMITPARRVVRISTTARSDAPRRTSRAPGNRAAEAAATRPGPDVGGGAPAVHRARVRGDHDGGRRGGGRGRRTGTPLHHRGQACGPDRTARRERGWRRRADGHARPTLGGRGAGRQDRPVGRYRRGPRAGYRALAVLVPEGPRLLVHERAWSPGAGRCGWRTPRSCNCSCGRRIRAEPGCAPSSRRIRPKQDTGVHRSGLTETSTPDGNADPIRTIGDDGAIVALVARTHASWFPDCGPPAGSDLYRARCRAAEVGGAAGGGEPVRGTSRRRDRPAVSDAGRIRRRRRRVLHLPAATVALRHRGLDRCSRTASSVGVALGPNNLPACLAHTETGGGADRIDITVLLGAGEHHRIDAIRRPLTDSTARTTARPIPNRPSRARRPEGPPVSLLGPVHVREPSALGVPDATTLFFPCTEPTSSTRRFTLATPRSGRPRIPDPGEHDPQ</sequence>
<feature type="region of interest" description="Disordered" evidence="1">
    <location>
        <begin position="459"/>
        <end position="489"/>
    </location>
</feature>
<feature type="compositionally biased region" description="Basic and acidic residues" evidence="1">
    <location>
        <begin position="479"/>
        <end position="489"/>
    </location>
</feature>
<reference evidence="2 3" key="1">
    <citation type="submission" date="2018-12" db="EMBL/GenBank/DDBJ databases">
        <title>Draft genome sequence of Embleya hyalina NBRC 13850T.</title>
        <authorList>
            <person name="Komaki H."/>
            <person name="Hosoyama A."/>
            <person name="Kimura A."/>
            <person name="Ichikawa N."/>
            <person name="Tamura T."/>
        </authorList>
    </citation>
    <scope>NUCLEOTIDE SEQUENCE [LARGE SCALE GENOMIC DNA]</scope>
    <source>
        <strain evidence="2 3">NBRC 13850</strain>
    </source>
</reference>